<proteinExistence type="predicted"/>
<keyword evidence="1" id="KW-0472">Membrane</keyword>
<name>A0AAV9P229_9PEZI</name>
<evidence type="ECO:0000313" key="2">
    <source>
        <dbReference type="EMBL" id="KAK5166486.1"/>
    </source>
</evidence>
<reference evidence="2 3" key="1">
    <citation type="submission" date="2023-08" db="EMBL/GenBank/DDBJ databases">
        <title>Black Yeasts Isolated from many extreme environments.</title>
        <authorList>
            <person name="Coleine C."/>
            <person name="Stajich J.E."/>
            <person name="Selbmann L."/>
        </authorList>
    </citation>
    <scope>NUCLEOTIDE SEQUENCE [LARGE SCALE GENOMIC DNA]</scope>
    <source>
        <strain evidence="2 3">CCFEE 5935</strain>
    </source>
</reference>
<dbReference type="RefSeq" id="XP_064656368.1">
    <property type="nucleotide sequence ID" value="XM_064805263.1"/>
</dbReference>
<gene>
    <name evidence="2" type="ORF">LTR77_008029</name>
</gene>
<sequence length="289" mass="30967">MTTPPAEPADSLRALPNVPMWMIHAFAGCCAFVLTMAVVLILAQFPVDSAWVYKIMPKVAQNQTQYYMAITQDGCEVREVGGGGNYASAATDEEMALGAVGRRNAGARKRKPKKLSIDTTVAYHGLSIAVQGGEHEAGYHTFNIDKGHPKTPATGGWFTAPLLSVSTFFSQRAPTYSPAVKKEDENAELGCSFHMPFDHGATMHVNPATSPYETPPEGHERHTSGNGFLHKVNGSISSAVNKVAKTFHDQVTGAEEGLLLPVKGKERQAEVAPGVTIRQTTVAGEFSQA</sequence>
<organism evidence="2 3">
    <name type="scientific">Saxophila tyrrhenica</name>
    <dbReference type="NCBI Taxonomy" id="1690608"/>
    <lineage>
        <taxon>Eukaryota</taxon>
        <taxon>Fungi</taxon>
        <taxon>Dikarya</taxon>
        <taxon>Ascomycota</taxon>
        <taxon>Pezizomycotina</taxon>
        <taxon>Dothideomycetes</taxon>
        <taxon>Dothideomycetidae</taxon>
        <taxon>Mycosphaerellales</taxon>
        <taxon>Extremaceae</taxon>
        <taxon>Saxophila</taxon>
    </lineage>
</organism>
<accession>A0AAV9P229</accession>
<dbReference type="AlphaFoldDB" id="A0AAV9P229"/>
<evidence type="ECO:0000256" key="1">
    <source>
        <dbReference type="SAM" id="Phobius"/>
    </source>
</evidence>
<feature type="transmembrane region" description="Helical" evidence="1">
    <location>
        <begin position="20"/>
        <end position="43"/>
    </location>
</feature>
<keyword evidence="1" id="KW-0812">Transmembrane</keyword>
<dbReference type="EMBL" id="JAVRRT010000013">
    <property type="protein sequence ID" value="KAK5166486.1"/>
    <property type="molecule type" value="Genomic_DNA"/>
</dbReference>
<keyword evidence="3" id="KW-1185">Reference proteome</keyword>
<keyword evidence="1" id="KW-1133">Transmembrane helix</keyword>
<comment type="caution">
    <text evidence="2">The sequence shown here is derived from an EMBL/GenBank/DDBJ whole genome shotgun (WGS) entry which is preliminary data.</text>
</comment>
<evidence type="ECO:0000313" key="3">
    <source>
        <dbReference type="Proteomes" id="UP001337655"/>
    </source>
</evidence>
<dbReference type="Proteomes" id="UP001337655">
    <property type="component" value="Unassembled WGS sequence"/>
</dbReference>
<protein>
    <submittedName>
        <fullName evidence="2">Uncharacterized protein</fullName>
    </submittedName>
</protein>
<dbReference type="GeneID" id="89929363"/>